<dbReference type="OrthoDB" id="1100665at2"/>
<gene>
    <name evidence="1" type="ORF">EHT87_23365</name>
</gene>
<dbReference type="RefSeq" id="WP_124909096.1">
    <property type="nucleotide sequence ID" value="NZ_RQJP01000005.1"/>
</dbReference>
<accession>A0A3P1CDP9</accession>
<evidence type="ECO:0000313" key="2">
    <source>
        <dbReference type="Proteomes" id="UP000274271"/>
    </source>
</evidence>
<protein>
    <submittedName>
        <fullName evidence="1">Uncharacterized protein</fullName>
    </submittedName>
</protein>
<evidence type="ECO:0000313" key="1">
    <source>
        <dbReference type="EMBL" id="RRB11427.1"/>
    </source>
</evidence>
<comment type="caution">
    <text evidence="1">The sequence shown here is derived from an EMBL/GenBank/DDBJ whole genome shotgun (WGS) entry which is preliminary data.</text>
</comment>
<sequence>MKRILFILVGLGFVTQHTILAQATEVIRIKAGTGGEKAVPMAARYRYEQFRDGKVVYVNGVMSAARFNYNVLLGEMQFIDSRGDTLALTEEPRVRMVGVGTDVFLYDPQKGYLEIIADYSTVKLVAKRGLKMARNERMGGYEQSSGSSAITRYDFYSSENASMNKLDGRGDLVVIKGKDYFIIDRNNRSYPMNKANVLKAFSKHREEVTAFLTSESVDFHQENDLKKLLKYCSELQ</sequence>
<name>A0A3P1CDP9_9BACT</name>
<keyword evidence="2" id="KW-1185">Reference proteome</keyword>
<reference evidence="1 2" key="1">
    <citation type="submission" date="2018-11" db="EMBL/GenBank/DDBJ databases">
        <authorList>
            <person name="Zhou Z."/>
            <person name="Wang G."/>
        </authorList>
    </citation>
    <scope>NUCLEOTIDE SEQUENCE [LARGE SCALE GENOMIC DNA]</scope>
    <source>
        <strain evidence="1 2">KCTC42998</strain>
    </source>
</reference>
<organism evidence="1 2">
    <name type="scientific">Larkinella knui</name>
    <dbReference type="NCBI Taxonomy" id="2025310"/>
    <lineage>
        <taxon>Bacteria</taxon>
        <taxon>Pseudomonadati</taxon>
        <taxon>Bacteroidota</taxon>
        <taxon>Cytophagia</taxon>
        <taxon>Cytophagales</taxon>
        <taxon>Spirosomataceae</taxon>
        <taxon>Larkinella</taxon>
    </lineage>
</organism>
<dbReference type="EMBL" id="RQJP01000005">
    <property type="protein sequence ID" value="RRB11427.1"/>
    <property type="molecule type" value="Genomic_DNA"/>
</dbReference>
<proteinExistence type="predicted"/>
<dbReference type="Proteomes" id="UP000274271">
    <property type="component" value="Unassembled WGS sequence"/>
</dbReference>
<dbReference type="AlphaFoldDB" id="A0A3P1CDP9"/>